<evidence type="ECO:0000313" key="2">
    <source>
        <dbReference type="Proteomes" id="UP000178911"/>
    </source>
</evidence>
<reference evidence="1 2" key="1">
    <citation type="journal article" date="2016" name="Nat. Commun.">
        <title>Thousands of microbial genomes shed light on interconnected biogeochemical processes in an aquifer system.</title>
        <authorList>
            <person name="Anantharaman K."/>
            <person name="Brown C.T."/>
            <person name="Hug L.A."/>
            <person name="Sharon I."/>
            <person name="Castelle C.J."/>
            <person name="Probst A.J."/>
            <person name="Thomas B.C."/>
            <person name="Singh A."/>
            <person name="Wilkins M.J."/>
            <person name="Karaoz U."/>
            <person name="Brodie E.L."/>
            <person name="Williams K.H."/>
            <person name="Hubbard S.S."/>
            <person name="Banfield J.F."/>
        </authorList>
    </citation>
    <scope>NUCLEOTIDE SEQUENCE [LARGE SCALE GENOMIC DNA]</scope>
</reference>
<dbReference type="PANTHER" id="PTHR42307">
    <property type="entry name" value="PUP DEAMIDASE/DEPUPYLASE"/>
    <property type="match status" value="1"/>
</dbReference>
<dbReference type="GO" id="GO:0019941">
    <property type="term" value="P:modification-dependent protein catabolic process"/>
    <property type="evidence" value="ECO:0007669"/>
    <property type="project" value="InterPro"/>
</dbReference>
<dbReference type="GO" id="GO:0070490">
    <property type="term" value="P:protein pupylation"/>
    <property type="evidence" value="ECO:0007669"/>
    <property type="project" value="TreeGrafter"/>
</dbReference>
<name>A0A1F8GEZ2_9BACT</name>
<dbReference type="GO" id="GO:0005524">
    <property type="term" value="F:ATP binding"/>
    <property type="evidence" value="ECO:0007669"/>
    <property type="project" value="TreeGrafter"/>
</dbReference>
<evidence type="ECO:0000313" key="1">
    <source>
        <dbReference type="EMBL" id="OGN23861.1"/>
    </source>
</evidence>
<sequence>MGTETEYNIYIDGINPSASDAINLMINVLRGEPLGLDKRAATPTRCFLSNGGLLYKDVGAPEYCTPECPNPRDLVVFDKAGEQIVQDLAKKVSVLSNCKISIYKKCSDGFGNTSGCHENYSVDPTLFSTLTSGRPDSPAVALWTTFLAIRQVLVGGGKVGSEFNDMPCPFQMSQRADFIVAFRNNKTLEDRPIIQTRDEALANGNLVKRLHIICGDANLCEPAILMKSGLTSLMLMAMEDDYFRERSLPVFARKVPQMLRVISRDVNLEGAYDMTAVDHNGRSIFQLTALEILGQYLSALNEYLNEVRDQFETVENRGAYDQTMEISFFSLNNLVNRQRSSLFGICDWVTKLILAERFLKRGARSDEDLRSYVDMGYANTDQNSSIYAELVRRGLVKRVVSDEDIARATNIPPSRGRAPQRVKIMHKFPDNIKYVNWDKITLVQSDQEFSIEFDTPFGYNEQRLDEALGSARTPEEFSRAWKSLAE</sequence>
<dbReference type="STRING" id="1802695.A3A13_02100"/>
<proteinExistence type="predicted"/>
<dbReference type="Proteomes" id="UP000178911">
    <property type="component" value="Unassembled WGS sequence"/>
</dbReference>
<dbReference type="EMBL" id="MGKJ01000014">
    <property type="protein sequence ID" value="OGN23861.1"/>
    <property type="molecule type" value="Genomic_DNA"/>
</dbReference>
<dbReference type="PANTHER" id="PTHR42307:SF2">
    <property type="entry name" value="PUP DEAMIDASE_DEPUPYLASE"/>
    <property type="match status" value="1"/>
</dbReference>
<evidence type="ECO:0008006" key="3">
    <source>
        <dbReference type="Google" id="ProtNLM"/>
    </source>
</evidence>
<protein>
    <recommendedName>
        <fullName evidence="3">Pup--protein ligase</fullName>
    </recommendedName>
</protein>
<dbReference type="Pfam" id="PF03136">
    <property type="entry name" value="Pup_ligase"/>
    <property type="match status" value="1"/>
</dbReference>
<gene>
    <name evidence="1" type="ORF">A3A13_02100</name>
</gene>
<organism evidence="1 2">
    <name type="scientific">Candidatus Yanofskybacteria bacterium RIFCSPLOWO2_01_FULL_43_22</name>
    <dbReference type="NCBI Taxonomy" id="1802695"/>
    <lineage>
        <taxon>Bacteria</taxon>
        <taxon>Candidatus Yanofskyibacteriota</taxon>
    </lineage>
</organism>
<accession>A0A1F8GEZ2</accession>
<comment type="caution">
    <text evidence="1">The sequence shown here is derived from an EMBL/GenBank/DDBJ whole genome shotgun (WGS) entry which is preliminary data.</text>
</comment>
<dbReference type="AlphaFoldDB" id="A0A1F8GEZ2"/>
<dbReference type="InterPro" id="IPR004347">
    <property type="entry name" value="Pup_ligase/deamidase"/>
</dbReference>
<dbReference type="GO" id="GO:0010498">
    <property type="term" value="P:proteasomal protein catabolic process"/>
    <property type="evidence" value="ECO:0007669"/>
    <property type="project" value="InterPro"/>
</dbReference>